<accession>A0ACB7ZR58</accession>
<gene>
    <name evidence="1" type="ORF">BJ138DRAFT_1020400</name>
</gene>
<organism evidence="1 2">
    <name type="scientific">Hygrophoropsis aurantiaca</name>
    <dbReference type="NCBI Taxonomy" id="72124"/>
    <lineage>
        <taxon>Eukaryota</taxon>
        <taxon>Fungi</taxon>
        <taxon>Dikarya</taxon>
        <taxon>Basidiomycota</taxon>
        <taxon>Agaricomycotina</taxon>
        <taxon>Agaricomycetes</taxon>
        <taxon>Agaricomycetidae</taxon>
        <taxon>Boletales</taxon>
        <taxon>Coniophorineae</taxon>
        <taxon>Hygrophoropsidaceae</taxon>
        <taxon>Hygrophoropsis</taxon>
    </lineage>
</organism>
<evidence type="ECO:0000313" key="2">
    <source>
        <dbReference type="Proteomes" id="UP000790377"/>
    </source>
</evidence>
<name>A0ACB7ZR58_9AGAM</name>
<proteinExistence type="predicted"/>
<keyword evidence="2" id="KW-1185">Reference proteome</keyword>
<evidence type="ECO:0000313" key="1">
    <source>
        <dbReference type="EMBL" id="KAH7903575.1"/>
    </source>
</evidence>
<feature type="non-terminal residue" evidence="1">
    <location>
        <position position="371"/>
    </location>
</feature>
<dbReference type="Proteomes" id="UP000790377">
    <property type="component" value="Unassembled WGS sequence"/>
</dbReference>
<dbReference type="EMBL" id="MU268881">
    <property type="protein sequence ID" value="KAH7903575.1"/>
    <property type="molecule type" value="Genomic_DNA"/>
</dbReference>
<comment type="caution">
    <text evidence="1">The sequence shown here is derived from an EMBL/GenBank/DDBJ whole genome shotgun (WGS) entry which is preliminary data.</text>
</comment>
<protein>
    <submittedName>
        <fullName evidence="1">Uncharacterized protein</fullName>
    </submittedName>
</protein>
<sequence length="371" mass="40956">MAAHGIRVKHRVDDAERDRIAQIVRSHIQGQVCCSQTVSIFKAKSSSAKRVPTSDKKFPPQPPTQRKCEKVIKNFCADSDPERLREEGCAVCGILTRSELLESLDALDDDCLSLLTPSISGVTRKKRTSSLAKVCDIPGPVLDARCSGVCTKCIETLRKGKTPTLSLANGLWIGEVPPELASLNFVEKLLVARVRHNRCIVRVSSSGQHKMIANVISFKHPSQKIYKALPPAIEELDEVLAFVFTGPCAPTEEDLKRTPMLVRRSVVARALEFLKLNHADYANLEIDYVELDRYPENSPPVSIEYRQADTNKRPEATSVHDMEENDGNEIGPCPFTVHGITGAEYDQLPMKALKAKALQHLMQGGKVLAIG</sequence>
<reference evidence="1" key="1">
    <citation type="journal article" date="2021" name="New Phytol.">
        <title>Evolutionary innovations through gain and loss of genes in the ectomycorrhizal Boletales.</title>
        <authorList>
            <person name="Wu G."/>
            <person name="Miyauchi S."/>
            <person name="Morin E."/>
            <person name="Kuo A."/>
            <person name="Drula E."/>
            <person name="Varga T."/>
            <person name="Kohler A."/>
            <person name="Feng B."/>
            <person name="Cao Y."/>
            <person name="Lipzen A."/>
            <person name="Daum C."/>
            <person name="Hundley H."/>
            <person name="Pangilinan J."/>
            <person name="Johnson J."/>
            <person name="Barry K."/>
            <person name="LaButti K."/>
            <person name="Ng V."/>
            <person name="Ahrendt S."/>
            <person name="Min B."/>
            <person name="Choi I.G."/>
            <person name="Park H."/>
            <person name="Plett J.M."/>
            <person name="Magnuson J."/>
            <person name="Spatafora J.W."/>
            <person name="Nagy L.G."/>
            <person name="Henrissat B."/>
            <person name="Grigoriev I.V."/>
            <person name="Yang Z.L."/>
            <person name="Xu J."/>
            <person name="Martin F.M."/>
        </authorList>
    </citation>
    <scope>NUCLEOTIDE SEQUENCE</scope>
    <source>
        <strain evidence="1">ATCC 28755</strain>
    </source>
</reference>